<dbReference type="InterPro" id="IPR032710">
    <property type="entry name" value="NTF2-like_dom_sf"/>
</dbReference>
<dbReference type="EMBL" id="CP000302">
    <property type="protein sequence ID" value="ABE56648.1"/>
    <property type="molecule type" value="Genomic_DNA"/>
</dbReference>
<dbReference type="Gene3D" id="3.10.450.50">
    <property type="match status" value="1"/>
</dbReference>
<gene>
    <name evidence="2" type="ordered locus">Sden_3372</name>
</gene>
<reference evidence="2 3" key="1">
    <citation type="submission" date="2006-03" db="EMBL/GenBank/DDBJ databases">
        <title>Complete sequence of Shewanella denitrificans OS217.</title>
        <authorList>
            <consortium name="US DOE Joint Genome Institute"/>
            <person name="Copeland A."/>
            <person name="Lucas S."/>
            <person name="Lapidus A."/>
            <person name="Barry K."/>
            <person name="Detter J.C."/>
            <person name="Glavina del Rio T."/>
            <person name="Hammon N."/>
            <person name="Israni S."/>
            <person name="Dalin E."/>
            <person name="Tice H."/>
            <person name="Pitluck S."/>
            <person name="Brettin T."/>
            <person name="Bruce D."/>
            <person name="Han C."/>
            <person name="Tapia R."/>
            <person name="Gilna P."/>
            <person name="Kiss H."/>
            <person name="Schmutz J."/>
            <person name="Larimer F."/>
            <person name="Land M."/>
            <person name="Hauser L."/>
            <person name="Kyrpides N."/>
            <person name="Lykidis A."/>
            <person name="Richardson P."/>
        </authorList>
    </citation>
    <scope>NUCLEOTIDE SEQUENCE [LARGE SCALE GENOMIC DNA]</scope>
    <source>
        <strain evidence="3">OS217 / ATCC BAA-1090 / DSM 15013</strain>
    </source>
</reference>
<sequence length="143" mass="16088">MTPSSWLQGFISVYSSLKADNLASLGTIYHPEVEFIDPMHKVKGLVALEGYFKQLYQSVISCDFVIEQLLESQNQAAIYWTMTLRHSALAGGASIKVEGHSQLQMVDNLVIYHRDYFDLGAMLYEQVPLLGAVIKYIKQRAGQ</sequence>
<dbReference type="Proteomes" id="UP000001982">
    <property type="component" value="Chromosome"/>
</dbReference>
<dbReference type="eggNOG" id="COG3631">
    <property type="taxonomic scope" value="Bacteria"/>
</dbReference>
<proteinExistence type="predicted"/>
<organism evidence="2 3">
    <name type="scientific">Shewanella denitrificans (strain OS217 / ATCC BAA-1090 / DSM 15013)</name>
    <dbReference type="NCBI Taxonomy" id="318161"/>
    <lineage>
        <taxon>Bacteria</taxon>
        <taxon>Pseudomonadati</taxon>
        <taxon>Pseudomonadota</taxon>
        <taxon>Gammaproteobacteria</taxon>
        <taxon>Alteromonadales</taxon>
        <taxon>Shewanellaceae</taxon>
        <taxon>Shewanella</taxon>
    </lineage>
</organism>
<protein>
    <recommendedName>
        <fullName evidence="1">SnoaL-like domain-containing protein</fullName>
    </recommendedName>
</protein>
<dbReference type="KEGG" id="sdn:Sden_3372"/>
<dbReference type="STRING" id="318161.Sden_3372"/>
<dbReference type="RefSeq" id="WP_011497790.1">
    <property type="nucleotide sequence ID" value="NC_007954.1"/>
</dbReference>
<evidence type="ECO:0000313" key="2">
    <source>
        <dbReference type="EMBL" id="ABE56648.1"/>
    </source>
</evidence>
<dbReference type="DNASU" id="4019920"/>
<accession>Q12IS8</accession>
<dbReference type="Pfam" id="PF12680">
    <property type="entry name" value="SnoaL_2"/>
    <property type="match status" value="1"/>
</dbReference>
<name>Q12IS8_SHEDO</name>
<evidence type="ECO:0000259" key="1">
    <source>
        <dbReference type="Pfam" id="PF12680"/>
    </source>
</evidence>
<dbReference type="SUPFAM" id="SSF54427">
    <property type="entry name" value="NTF2-like"/>
    <property type="match status" value="1"/>
</dbReference>
<evidence type="ECO:0000313" key="3">
    <source>
        <dbReference type="Proteomes" id="UP000001982"/>
    </source>
</evidence>
<dbReference type="OrthoDB" id="1115105at2"/>
<feature type="domain" description="SnoaL-like" evidence="1">
    <location>
        <begin position="14"/>
        <end position="112"/>
    </location>
</feature>
<dbReference type="HOGENOM" id="CLU_122429_0_0_6"/>
<dbReference type="InterPro" id="IPR037401">
    <property type="entry name" value="SnoaL-like"/>
</dbReference>
<keyword evidence="3" id="KW-1185">Reference proteome</keyword>
<dbReference type="AlphaFoldDB" id="Q12IS8"/>